<protein>
    <recommendedName>
        <fullName evidence="5">Glycosyltransferase family 25 protein</fullName>
    </recommendedName>
</protein>
<organism evidence="3 4">
    <name type="scientific">Lecanosticta acicola</name>
    <dbReference type="NCBI Taxonomy" id="111012"/>
    <lineage>
        <taxon>Eukaryota</taxon>
        <taxon>Fungi</taxon>
        <taxon>Dikarya</taxon>
        <taxon>Ascomycota</taxon>
        <taxon>Pezizomycotina</taxon>
        <taxon>Dothideomycetes</taxon>
        <taxon>Dothideomycetidae</taxon>
        <taxon>Mycosphaerellales</taxon>
        <taxon>Mycosphaerellaceae</taxon>
        <taxon>Lecanosticta</taxon>
    </lineage>
</organism>
<gene>
    <name evidence="3" type="ORF">LECACI_7A001479</name>
</gene>
<keyword evidence="2" id="KW-1133">Transmembrane helix</keyword>
<evidence type="ECO:0008006" key="5">
    <source>
        <dbReference type="Google" id="ProtNLM"/>
    </source>
</evidence>
<dbReference type="EMBL" id="CAVMBE010000005">
    <property type="protein sequence ID" value="CAK3839836.1"/>
    <property type="molecule type" value="Genomic_DNA"/>
</dbReference>
<evidence type="ECO:0000313" key="3">
    <source>
        <dbReference type="EMBL" id="CAK3839836.1"/>
    </source>
</evidence>
<accession>A0AAI8YT29</accession>
<name>A0AAI8YT29_9PEZI</name>
<feature type="region of interest" description="Disordered" evidence="1">
    <location>
        <begin position="340"/>
        <end position="388"/>
    </location>
</feature>
<comment type="caution">
    <text evidence="3">The sequence shown here is derived from an EMBL/GenBank/DDBJ whole genome shotgun (WGS) entry which is preliminary data.</text>
</comment>
<keyword evidence="2" id="KW-0812">Transmembrane</keyword>
<evidence type="ECO:0000313" key="4">
    <source>
        <dbReference type="Proteomes" id="UP001296104"/>
    </source>
</evidence>
<evidence type="ECO:0000256" key="1">
    <source>
        <dbReference type="SAM" id="MobiDB-lite"/>
    </source>
</evidence>
<keyword evidence="2" id="KW-0472">Membrane</keyword>
<sequence length="408" mass="44010">MAYTQNGYCDFLSSSLDSLSRPLMASSRKLAVYLSSLALFVLCTLTGFFYYASLQHKLPLKAAYTVKGSGVGEVGALKSPTPANSTLGFGTIAVVSQKDPASLKDLFFAANISHINLSTPSQPPRGDSEVETVRLTLGFNSSRADALYHLGHINALEWFLDSGVETALIIEDSADWDVELRSSQIPAAAAAVRELSARYTGFASQIEDLPDLSSYWCIPDGSWHILSLGKCGSVSAGMPEILVPDPTVPKMADLQPDTRALLRQHSIPERHRIIHRVTSPHCSLGYAVTRSAAERLLDDLKPRGEHRDSRNAAPTGELCNGRNLKCLKIAPGLFSELEGDAQSTETEQVGTEVQSSRKTKNIECSARKSITSIHPGSGDQGSPCKKSPVAKGNSFGKFLLQMSGQRIT</sequence>
<dbReference type="AlphaFoldDB" id="A0AAI8YT29"/>
<proteinExistence type="predicted"/>
<dbReference type="Proteomes" id="UP001296104">
    <property type="component" value="Unassembled WGS sequence"/>
</dbReference>
<feature type="transmembrane region" description="Helical" evidence="2">
    <location>
        <begin position="30"/>
        <end position="52"/>
    </location>
</feature>
<feature type="compositionally biased region" description="Polar residues" evidence="1">
    <location>
        <begin position="341"/>
        <end position="356"/>
    </location>
</feature>
<keyword evidence="4" id="KW-1185">Reference proteome</keyword>
<evidence type="ECO:0000256" key="2">
    <source>
        <dbReference type="SAM" id="Phobius"/>
    </source>
</evidence>
<reference evidence="3" key="1">
    <citation type="submission" date="2023-11" db="EMBL/GenBank/DDBJ databases">
        <authorList>
            <person name="Alioto T."/>
            <person name="Alioto T."/>
            <person name="Gomez Garrido J."/>
        </authorList>
    </citation>
    <scope>NUCLEOTIDE SEQUENCE</scope>
</reference>